<dbReference type="InterPro" id="IPR050194">
    <property type="entry name" value="Glycosyltransferase_grp1"/>
</dbReference>
<gene>
    <name evidence="2" type="ORF">KQY15_01155</name>
</gene>
<dbReference type="Proteomes" id="UP000704611">
    <property type="component" value="Unassembled WGS sequence"/>
</dbReference>
<dbReference type="CDD" id="cd03801">
    <property type="entry name" value="GT4_PimA-like"/>
    <property type="match status" value="1"/>
</dbReference>
<evidence type="ECO:0000313" key="3">
    <source>
        <dbReference type="Proteomes" id="UP000704611"/>
    </source>
</evidence>
<protein>
    <submittedName>
        <fullName evidence="2">Glycosyltransferase family 4 protein</fullName>
    </submittedName>
</protein>
<sequence>MSEANTHQAEAPRLKVTLVGPVPPPAGGMAMQTAQLLRLLTETNQLDVKLVAVNPPYRPRWVGKVPLLRALFRLLPYFWQLHKAFKQSDVVHLMANSGWAWHLFAAPAIWIGHWHKVPVIVNYRGGLAADFLQQQQRWVLPTLRKATIIVTPSSFLQGVFAEYQLKCRIIANIVDTAIFYGELKDSLATAPHIVVTRNLEAIYDIGSAIRAFAIINKQLPGSRLSIAGSGPELANLQQLVSRLQLTARVNFCGKLDRQQMAELYASADIMLNPSTADNMPNSLLEAMAAQVLVVSTNVGGIPFMVDDGADVLLVEAGAPEQMAAAALTLVYQPELAAKLASNARAKVKQYQPDKVLPGWLGLYQTSERANA</sequence>
<feature type="domain" description="Glycosyltransferase subfamily 4-like N-terminal" evidence="1">
    <location>
        <begin position="27"/>
        <end position="177"/>
    </location>
</feature>
<dbReference type="Pfam" id="PF13439">
    <property type="entry name" value="Glyco_transf_4"/>
    <property type="match status" value="1"/>
</dbReference>
<reference evidence="2 3" key="1">
    <citation type="submission" date="2021-06" db="EMBL/GenBank/DDBJ databases">
        <title>Rheinheimera indica sp. nov., isolated from deep-sea sediment.</title>
        <authorList>
            <person name="Wang Z."/>
            <person name="Zhang X.-Y."/>
        </authorList>
    </citation>
    <scope>NUCLEOTIDE SEQUENCE [LARGE SCALE GENOMIC DNA]</scope>
    <source>
        <strain evidence="2 3">SM2107</strain>
    </source>
</reference>
<accession>A0ABS6MFW0</accession>
<evidence type="ECO:0000259" key="1">
    <source>
        <dbReference type="Pfam" id="PF13439"/>
    </source>
</evidence>
<dbReference type="InterPro" id="IPR028098">
    <property type="entry name" value="Glyco_trans_4-like_N"/>
</dbReference>
<dbReference type="PANTHER" id="PTHR45947:SF3">
    <property type="entry name" value="SULFOQUINOVOSYL TRANSFERASE SQD2"/>
    <property type="match status" value="1"/>
</dbReference>
<dbReference type="PANTHER" id="PTHR45947">
    <property type="entry name" value="SULFOQUINOVOSYL TRANSFERASE SQD2"/>
    <property type="match status" value="1"/>
</dbReference>
<dbReference type="RefSeq" id="WP_217666559.1">
    <property type="nucleotide sequence ID" value="NZ_JAHRID010000001.1"/>
</dbReference>
<dbReference type="Pfam" id="PF13692">
    <property type="entry name" value="Glyco_trans_1_4"/>
    <property type="match status" value="1"/>
</dbReference>
<evidence type="ECO:0000313" key="2">
    <source>
        <dbReference type="EMBL" id="MBV2127701.1"/>
    </source>
</evidence>
<dbReference type="EMBL" id="JAHRID010000001">
    <property type="protein sequence ID" value="MBV2127701.1"/>
    <property type="molecule type" value="Genomic_DNA"/>
</dbReference>
<organism evidence="2 3">
    <name type="scientific">Arsukibacterium indicum</name>
    <dbReference type="NCBI Taxonomy" id="2848612"/>
    <lineage>
        <taxon>Bacteria</taxon>
        <taxon>Pseudomonadati</taxon>
        <taxon>Pseudomonadota</taxon>
        <taxon>Gammaproteobacteria</taxon>
        <taxon>Chromatiales</taxon>
        <taxon>Chromatiaceae</taxon>
        <taxon>Arsukibacterium</taxon>
    </lineage>
</organism>
<comment type="caution">
    <text evidence="2">The sequence shown here is derived from an EMBL/GenBank/DDBJ whole genome shotgun (WGS) entry which is preliminary data.</text>
</comment>
<proteinExistence type="predicted"/>
<keyword evidence="3" id="KW-1185">Reference proteome</keyword>
<name>A0ABS6MFW0_9GAMM</name>